<comment type="caution">
    <text evidence="2">The sequence shown here is derived from an EMBL/GenBank/DDBJ whole genome shotgun (WGS) entry which is preliminary data.</text>
</comment>
<keyword evidence="3" id="KW-1185">Reference proteome</keyword>
<dbReference type="EMBL" id="JBBWRZ010000013">
    <property type="protein sequence ID" value="KAK8223642.1"/>
    <property type="molecule type" value="Genomic_DNA"/>
</dbReference>
<sequence length="370" mass="41579">MIDTEHIAQTEPESAEPEAVEPQITRFDNAGDLRLLVWDQTPEAVQRVFIVSSKAMSMACVAWNSMLNGSFKEAQPTSGEREVELPDDDPAALEVLLNIAHLRFDWVPSWLYFNVLLQVTVLTDKYDMTRLIRPWATSWFQTAQRLVSVTQSGYEEWLWIAWELGQTHTFETLATHLVKSVRVDNNGNCTTNTGKLLDPCRSTGQQFPPGIIESLQQARLKVISDLLEIYYSTLDKFIGQNLVGSSICQGTLNDRGHRQECDELTFGSLSFALRRAGFSLQRVYAPVITNSVDELLVRLRSITVNSYHTPTPSTASLALFPGRMDECANCRLNNQLTEAVGRVENSIPSAVTDVHRDHLTRQAKKLGYTS</sequence>
<evidence type="ECO:0000313" key="2">
    <source>
        <dbReference type="EMBL" id="KAK8223642.1"/>
    </source>
</evidence>
<reference evidence="2 3" key="1">
    <citation type="submission" date="2024-04" db="EMBL/GenBank/DDBJ databases">
        <title>Phyllosticta paracitricarpa is synonymous to the EU quarantine fungus P. citricarpa based on phylogenomic analyses.</title>
        <authorList>
            <consortium name="Lawrence Berkeley National Laboratory"/>
            <person name="Van Ingen-Buijs V.A."/>
            <person name="Van Westerhoven A.C."/>
            <person name="Haridas S."/>
            <person name="Skiadas P."/>
            <person name="Martin F."/>
            <person name="Groenewald J.Z."/>
            <person name="Crous P.W."/>
            <person name="Seidl M.F."/>
        </authorList>
    </citation>
    <scope>NUCLEOTIDE SEQUENCE [LARGE SCALE GENOMIC DNA]</scope>
    <source>
        <strain evidence="2 3">CBS 123374</strain>
    </source>
</reference>
<evidence type="ECO:0000256" key="1">
    <source>
        <dbReference type="SAM" id="MobiDB-lite"/>
    </source>
</evidence>
<evidence type="ECO:0008006" key="4">
    <source>
        <dbReference type="Google" id="ProtNLM"/>
    </source>
</evidence>
<name>A0ABR1Y9W9_9PEZI</name>
<accession>A0ABR1Y9W9</accession>
<evidence type="ECO:0000313" key="3">
    <source>
        <dbReference type="Proteomes" id="UP001492380"/>
    </source>
</evidence>
<organism evidence="2 3">
    <name type="scientific">Phyllosticta capitalensis</name>
    <dbReference type="NCBI Taxonomy" id="121624"/>
    <lineage>
        <taxon>Eukaryota</taxon>
        <taxon>Fungi</taxon>
        <taxon>Dikarya</taxon>
        <taxon>Ascomycota</taxon>
        <taxon>Pezizomycotina</taxon>
        <taxon>Dothideomycetes</taxon>
        <taxon>Dothideomycetes incertae sedis</taxon>
        <taxon>Botryosphaeriales</taxon>
        <taxon>Phyllostictaceae</taxon>
        <taxon>Phyllosticta</taxon>
    </lineage>
</organism>
<dbReference type="Proteomes" id="UP001492380">
    <property type="component" value="Unassembled WGS sequence"/>
</dbReference>
<proteinExistence type="predicted"/>
<feature type="region of interest" description="Disordered" evidence="1">
    <location>
        <begin position="1"/>
        <end position="20"/>
    </location>
</feature>
<gene>
    <name evidence="2" type="ORF">HDK90DRAFT_97554</name>
</gene>
<protein>
    <recommendedName>
        <fullName evidence="4">Nuclear pore protein</fullName>
    </recommendedName>
</protein>